<evidence type="ECO:0000256" key="1">
    <source>
        <dbReference type="SAM" id="MobiDB-lite"/>
    </source>
</evidence>
<name>A0A8U0SEW1_MUSPF</name>
<feature type="compositionally biased region" description="Basic and acidic residues" evidence="1">
    <location>
        <begin position="23"/>
        <end position="34"/>
    </location>
</feature>
<dbReference type="AlphaFoldDB" id="A0A8U0SEW1"/>
<feature type="region of interest" description="Disordered" evidence="1">
    <location>
        <begin position="78"/>
        <end position="97"/>
    </location>
</feature>
<evidence type="ECO:0000313" key="2">
    <source>
        <dbReference type="Proteomes" id="UP000000715"/>
    </source>
</evidence>
<feature type="compositionally biased region" description="Basic and acidic residues" evidence="1">
    <location>
        <begin position="198"/>
        <end position="211"/>
    </location>
</feature>
<feature type="compositionally biased region" description="Pro residues" evidence="1">
    <location>
        <begin position="78"/>
        <end position="90"/>
    </location>
</feature>
<dbReference type="GeneID" id="123393510"/>
<proteinExistence type="predicted"/>
<feature type="compositionally biased region" description="Low complexity" evidence="1">
    <location>
        <begin position="313"/>
        <end position="329"/>
    </location>
</feature>
<evidence type="ECO:0000313" key="3">
    <source>
        <dbReference type="RefSeq" id="XP_044941555.1"/>
    </source>
</evidence>
<sequence>MVRGCGALPGLMGRGAGGAAEAGVRDAGFRDSGRPGRRRRGEKRGGFGAFAFCGVCGDSALSPTSPAGSRRRCVLAFAPPPGTPRPPARPAPARRSAFLPPLGRAVWGRRAGPERVGPAGSCGSCSVSLIFLGFLRFSVRLRRAQAGDEQGARRGPRTPGPGPQPEADAPRASPGAQTALLGKRLPSGTVRSALGRRARSEPSDGSCEPRGRGVRRGCGAEGPAGARGSLVAAIPCPAGEERTPFSCVIPASHSGAAHSAAWFPRRALRGAARCSWNPRAGGAGRAPVGKQALSGALAGASVQHATPFRRVSARAQAGRTAAEAEAEAGSLPRKEPDVGLDPWTLGS</sequence>
<organism evidence="2 3">
    <name type="scientific">Mustela putorius furo</name>
    <name type="common">European domestic ferret</name>
    <name type="synonym">Mustela furo</name>
    <dbReference type="NCBI Taxonomy" id="9669"/>
    <lineage>
        <taxon>Eukaryota</taxon>
        <taxon>Metazoa</taxon>
        <taxon>Chordata</taxon>
        <taxon>Craniata</taxon>
        <taxon>Vertebrata</taxon>
        <taxon>Euteleostomi</taxon>
        <taxon>Mammalia</taxon>
        <taxon>Eutheria</taxon>
        <taxon>Laurasiatheria</taxon>
        <taxon>Carnivora</taxon>
        <taxon>Caniformia</taxon>
        <taxon>Musteloidea</taxon>
        <taxon>Mustelidae</taxon>
        <taxon>Mustelinae</taxon>
        <taxon>Mustela</taxon>
    </lineage>
</organism>
<accession>A0A8U0SEW1</accession>
<gene>
    <name evidence="3" type="primary">LOC123393510</name>
</gene>
<dbReference type="RefSeq" id="XP_044941555.1">
    <property type="nucleotide sequence ID" value="XM_045085620.1"/>
</dbReference>
<feature type="region of interest" description="Disordered" evidence="1">
    <location>
        <begin position="15"/>
        <end position="42"/>
    </location>
</feature>
<protein>
    <submittedName>
        <fullName evidence="3">Translation initiation factor IF-2-like isoform X2</fullName>
    </submittedName>
</protein>
<feature type="region of interest" description="Disordered" evidence="1">
    <location>
        <begin position="145"/>
        <end position="224"/>
    </location>
</feature>
<feature type="region of interest" description="Disordered" evidence="1">
    <location>
        <begin position="311"/>
        <end position="347"/>
    </location>
</feature>
<dbReference type="Proteomes" id="UP000000715">
    <property type="component" value="Unplaced"/>
</dbReference>
<keyword evidence="2" id="KW-1185">Reference proteome</keyword>
<reference evidence="3" key="1">
    <citation type="submission" date="2025-08" db="UniProtKB">
        <authorList>
            <consortium name="RefSeq"/>
        </authorList>
    </citation>
    <scope>IDENTIFICATION</scope>
    <source>
        <tissue evidence="3">Brain</tissue>
    </source>
</reference>